<name>A0A2P2C0P7_9ZZZZ</name>
<dbReference type="InterPro" id="IPR029063">
    <property type="entry name" value="SAM-dependent_MTases_sf"/>
</dbReference>
<protein>
    <recommendedName>
        <fullName evidence="2">Methyltransferase type 12</fullName>
    </recommendedName>
</protein>
<dbReference type="AlphaFoldDB" id="A0A2P2C0P7"/>
<proteinExistence type="predicted"/>
<dbReference type="CDD" id="cd02440">
    <property type="entry name" value="AdoMet_MTases"/>
    <property type="match status" value="1"/>
</dbReference>
<dbReference type="SUPFAM" id="SSF53335">
    <property type="entry name" value="S-adenosyl-L-methionine-dependent methyltransferases"/>
    <property type="match status" value="1"/>
</dbReference>
<dbReference type="PANTHER" id="PTHR43861">
    <property type="entry name" value="TRANS-ACONITATE 2-METHYLTRANSFERASE-RELATED"/>
    <property type="match status" value="1"/>
</dbReference>
<evidence type="ECO:0008006" key="2">
    <source>
        <dbReference type="Google" id="ProtNLM"/>
    </source>
</evidence>
<dbReference type="InterPro" id="IPR008715">
    <property type="entry name" value="SAM-MeTfrase_NodS-like"/>
</dbReference>
<gene>
    <name evidence="1" type="ORF">NOCA2280006</name>
</gene>
<dbReference type="GO" id="GO:0008757">
    <property type="term" value="F:S-adenosylmethionine-dependent methyltransferase activity"/>
    <property type="evidence" value="ECO:0007669"/>
    <property type="project" value="InterPro"/>
</dbReference>
<dbReference type="Gene3D" id="3.40.50.150">
    <property type="entry name" value="Vaccinia Virus protein VP39"/>
    <property type="match status" value="1"/>
</dbReference>
<evidence type="ECO:0000313" key="1">
    <source>
        <dbReference type="EMBL" id="CUR55564.1"/>
    </source>
</evidence>
<accession>A0A2P2C0P7</accession>
<dbReference type="EMBL" id="CZKA01000021">
    <property type="protein sequence ID" value="CUR55564.1"/>
    <property type="molecule type" value="Genomic_DNA"/>
</dbReference>
<dbReference type="Pfam" id="PF05401">
    <property type="entry name" value="NodS"/>
    <property type="match status" value="1"/>
</dbReference>
<organism evidence="1">
    <name type="scientific">metagenome</name>
    <dbReference type="NCBI Taxonomy" id="256318"/>
    <lineage>
        <taxon>unclassified sequences</taxon>
        <taxon>metagenomes</taxon>
    </lineage>
</organism>
<sequence>MTPSSASELHGVDHLLVLCALPDDERVAAAGLIRAARRLGVSTEVLVADGGPGRDDREETIVDVLCRRLTSYPDPGRTLLGVPWRHGTGDREAAGRAASVAAARTGVRLVQYDARDPESFVVSEPGEASEVFEGVHVDAEDPWGVDERWYEERKRALTVAALPRRRFQNALELGCSVGALSADLAERCERLLAVDASESAVQACGQRLRAHPGASVEQRVIPAQWPEGSFDLVVMSESGYFLTPLQLETTLERIAGSLTADGVVVACHWRHPIRGWPLDGELVHERMLEAFADQSIEMLALHLEPDFVLHVFGRDAGVLPDPQALR</sequence>
<reference evidence="1" key="1">
    <citation type="submission" date="2015-08" db="EMBL/GenBank/DDBJ databases">
        <authorList>
            <person name="Babu N.S."/>
            <person name="Beckwith C.J."/>
            <person name="Beseler K.G."/>
            <person name="Brison A."/>
            <person name="Carone J.V."/>
            <person name="Caskin T.P."/>
            <person name="Diamond M."/>
            <person name="Durham M.E."/>
            <person name="Foxe J.M."/>
            <person name="Go M."/>
            <person name="Henderson B.A."/>
            <person name="Jones I.B."/>
            <person name="McGettigan J.A."/>
            <person name="Micheletti S.J."/>
            <person name="Nasrallah M.E."/>
            <person name="Ortiz D."/>
            <person name="Piller C.R."/>
            <person name="Privatt S.R."/>
            <person name="Schneider S.L."/>
            <person name="Sharp S."/>
            <person name="Smith T.C."/>
            <person name="Stanton J.D."/>
            <person name="Ullery H.E."/>
            <person name="Wilson R.J."/>
            <person name="Serrano M.G."/>
            <person name="Buck G."/>
            <person name="Lee V."/>
            <person name="Wang Y."/>
            <person name="Carvalho R."/>
            <person name="Voegtly L."/>
            <person name="Shi R."/>
            <person name="Duckworth R."/>
            <person name="Johnson A."/>
            <person name="Loviza R."/>
            <person name="Walstead R."/>
            <person name="Shah Z."/>
            <person name="Kiflezghi M."/>
            <person name="Wade K."/>
            <person name="Ball S.L."/>
            <person name="Bradley K.W."/>
            <person name="Asai D.J."/>
            <person name="Bowman C.A."/>
            <person name="Russell D.A."/>
            <person name="Pope W.H."/>
            <person name="Jacobs-Sera D."/>
            <person name="Hendrix R.W."/>
            <person name="Hatfull G.F."/>
        </authorList>
    </citation>
    <scope>NUCLEOTIDE SEQUENCE</scope>
</reference>
<dbReference type="GO" id="GO:0009312">
    <property type="term" value="P:oligosaccharide biosynthetic process"/>
    <property type="evidence" value="ECO:0007669"/>
    <property type="project" value="InterPro"/>
</dbReference>